<sequence>MPIQSINPASGTVLRTFEPLTDEAARLKIGTAFEAFRQYQEIPLEHRALWMRKLAGILEDEVDELATLLTTEMGKPIHAARQEVLKCASVCRYYAANAARILEDEPIETETGNSYVRWDPLGVVLAVMPWNFPFWQVFRFAAPALMAGNVALLKHASNVPQCALTLESLIRRAGFPRGTFQTMLIESRQVEVVLADERVAAVTVTGSETAGRAVAAQAGWLVKKSVLELGGSDPFIVMPSADLDLAIETAVKARCVNNGQSCIAAKRFIVADEIYEEFETRFVAGMEAMRVGDPMKEDTDIGPLATKRLVDELEKQVQGATLAGARILCGGERMLGEGNFFEPTVLTGLPRTASVYRDEIFGPVALLFRAHTLEEAIEIANDTPFGLAASVWTSVPAEQTKLIAELQCGAVFVNAMVASDPRLPFGGIKKSGYGRELSAAGMREFLNAKTVVISEPVRQTVIPFEAVLEEAVGDGGESSGTEREAEVS</sequence>
<dbReference type="AlphaFoldDB" id="A0A239KWN8"/>
<keyword evidence="3" id="KW-0560">Oxidoreductase</keyword>
<dbReference type="InterPro" id="IPR016162">
    <property type="entry name" value="Ald_DH_N"/>
</dbReference>
<dbReference type="PANTHER" id="PTHR43217:SF1">
    <property type="entry name" value="SUCCINATE SEMIALDEHYDE DEHYDROGENASE [NAD(P)+] SAD"/>
    <property type="match status" value="1"/>
</dbReference>
<dbReference type="FunFam" id="3.40.605.10:FF:000012">
    <property type="entry name" value="NAD-dependent succinate-semialdehyde dehydrogenase"/>
    <property type="match status" value="1"/>
</dbReference>
<keyword evidence="6" id="KW-1185">Reference proteome</keyword>
<dbReference type="GO" id="GO:0004030">
    <property type="term" value="F:aldehyde dehydrogenase [NAD(P)+] activity"/>
    <property type="evidence" value="ECO:0007669"/>
    <property type="project" value="InterPro"/>
</dbReference>
<feature type="domain" description="Aldehyde dehydrogenase" evidence="4">
    <location>
        <begin position="3"/>
        <end position="451"/>
    </location>
</feature>
<keyword evidence="2" id="KW-0521">NADP</keyword>
<dbReference type="Gene3D" id="3.40.605.10">
    <property type="entry name" value="Aldehyde Dehydrogenase, Chain A, domain 1"/>
    <property type="match status" value="1"/>
</dbReference>
<comment type="similarity">
    <text evidence="1">Belongs to the aldehyde dehydrogenase family.</text>
</comment>
<dbReference type="InterPro" id="IPR044148">
    <property type="entry name" value="ALDH_GabD1-like"/>
</dbReference>
<evidence type="ECO:0000256" key="1">
    <source>
        <dbReference type="ARBA" id="ARBA00009986"/>
    </source>
</evidence>
<protein>
    <submittedName>
        <fullName evidence="5">Succinate-semialdehyde dehydrogenase / glutarate-semialdehyde dehydrogenase</fullName>
    </submittedName>
</protein>
<dbReference type="InterPro" id="IPR016161">
    <property type="entry name" value="Ald_DH/histidinol_DH"/>
</dbReference>
<dbReference type="FunFam" id="3.40.309.10:FF:000010">
    <property type="entry name" value="Gamma-aminobutyraldehyde dehydrogenase"/>
    <property type="match status" value="1"/>
</dbReference>
<evidence type="ECO:0000256" key="2">
    <source>
        <dbReference type="ARBA" id="ARBA00022857"/>
    </source>
</evidence>
<dbReference type="InterPro" id="IPR015590">
    <property type="entry name" value="Aldehyde_DH_dom"/>
</dbReference>
<dbReference type="Gene3D" id="3.40.309.10">
    <property type="entry name" value="Aldehyde Dehydrogenase, Chain A, domain 2"/>
    <property type="match status" value="1"/>
</dbReference>
<organism evidence="5 6">
    <name type="scientific">Granulicella rosea</name>
    <dbReference type="NCBI Taxonomy" id="474952"/>
    <lineage>
        <taxon>Bacteria</taxon>
        <taxon>Pseudomonadati</taxon>
        <taxon>Acidobacteriota</taxon>
        <taxon>Terriglobia</taxon>
        <taxon>Terriglobales</taxon>
        <taxon>Acidobacteriaceae</taxon>
        <taxon>Granulicella</taxon>
    </lineage>
</organism>
<dbReference type="OrthoDB" id="9762913at2"/>
<evidence type="ECO:0000313" key="5">
    <source>
        <dbReference type="EMBL" id="SNT22142.1"/>
    </source>
</evidence>
<dbReference type="InterPro" id="IPR047110">
    <property type="entry name" value="GABD/Sad-like"/>
</dbReference>
<dbReference type="Pfam" id="PF00171">
    <property type="entry name" value="Aldedh"/>
    <property type="match status" value="1"/>
</dbReference>
<dbReference type="CDD" id="cd07100">
    <property type="entry name" value="ALDH_SSADH1_GabD1"/>
    <property type="match status" value="1"/>
</dbReference>
<evidence type="ECO:0000259" key="4">
    <source>
        <dbReference type="Pfam" id="PF00171"/>
    </source>
</evidence>
<dbReference type="Proteomes" id="UP000198356">
    <property type="component" value="Unassembled WGS sequence"/>
</dbReference>
<accession>A0A239KWN8</accession>
<reference evidence="5 6" key="1">
    <citation type="submission" date="2017-06" db="EMBL/GenBank/DDBJ databases">
        <authorList>
            <person name="Kim H.J."/>
            <person name="Triplett B.A."/>
        </authorList>
    </citation>
    <scope>NUCLEOTIDE SEQUENCE [LARGE SCALE GENOMIC DNA]</scope>
    <source>
        <strain evidence="5 6">DSM 18704</strain>
    </source>
</reference>
<proteinExistence type="inferred from homology"/>
<dbReference type="PANTHER" id="PTHR43217">
    <property type="entry name" value="SUCCINATE SEMIALDEHYDE DEHYDROGENASE [NAD(P)+] SAD"/>
    <property type="match status" value="1"/>
</dbReference>
<evidence type="ECO:0000313" key="6">
    <source>
        <dbReference type="Proteomes" id="UP000198356"/>
    </source>
</evidence>
<dbReference type="EMBL" id="FZOU01000005">
    <property type="protein sequence ID" value="SNT22142.1"/>
    <property type="molecule type" value="Genomic_DNA"/>
</dbReference>
<name>A0A239KWN8_9BACT</name>
<dbReference type="SUPFAM" id="SSF53720">
    <property type="entry name" value="ALDH-like"/>
    <property type="match status" value="1"/>
</dbReference>
<dbReference type="RefSeq" id="WP_089409297.1">
    <property type="nucleotide sequence ID" value="NZ_FZOU01000005.1"/>
</dbReference>
<gene>
    <name evidence="5" type="ORF">SAMN05421770_105240</name>
</gene>
<dbReference type="GO" id="GO:0004777">
    <property type="term" value="F:succinate-semialdehyde dehydrogenase (NAD+) activity"/>
    <property type="evidence" value="ECO:0007669"/>
    <property type="project" value="TreeGrafter"/>
</dbReference>
<evidence type="ECO:0000256" key="3">
    <source>
        <dbReference type="ARBA" id="ARBA00023002"/>
    </source>
</evidence>
<dbReference type="InterPro" id="IPR016163">
    <property type="entry name" value="Ald_DH_C"/>
</dbReference>